<gene>
    <name evidence="2" type="ORF">BOP93_15175</name>
</gene>
<evidence type="ECO:0000259" key="1">
    <source>
        <dbReference type="Pfam" id="PF16778"/>
    </source>
</evidence>
<evidence type="ECO:0000313" key="2">
    <source>
        <dbReference type="EMBL" id="AUZ49076.1"/>
    </source>
</evidence>
<proteinExistence type="predicted"/>
<evidence type="ECO:0000313" key="3">
    <source>
        <dbReference type="Proteomes" id="UP000239888"/>
    </source>
</evidence>
<dbReference type="Proteomes" id="UP000239888">
    <property type="component" value="Chromosome"/>
</dbReference>
<dbReference type="InterPro" id="IPR031893">
    <property type="entry name" value="Phage_tail_APC"/>
</dbReference>
<name>A0A2L0S4A5_9PSED</name>
<organism evidence="2 3">
    <name type="scientific">Pseudomonas orientalis</name>
    <dbReference type="NCBI Taxonomy" id="76758"/>
    <lineage>
        <taxon>Bacteria</taxon>
        <taxon>Pseudomonadati</taxon>
        <taxon>Pseudomonadota</taxon>
        <taxon>Gammaproteobacteria</taxon>
        <taxon>Pseudomonadales</taxon>
        <taxon>Pseudomonadaceae</taxon>
        <taxon>Pseudomonas</taxon>
    </lineage>
</organism>
<reference evidence="2 3" key="1">
    <citation type="journal article" date="2018" name="Front. Microbiol.">
        <title>Pseudomonas orientalis F9: A Potent Antagonist against Phytopathogens with Phytotoxic Effect in the Apple Flower.</title>
        <authorList>
            <person name="Zengerer V."/>
            <person name="Schmid M."/>
            <person name="Bieri M."/>
            <person name="Muller D.C."/>
            <person name="Remus-Emsermann M.N.P."/>
            <person name="Ahrens C.H."/>
            <person name="Pelludat C."/>
        </authorList>
    </citation>
    <scope>NUCLEOTIDE SEQUENCE [LARGE SCALE GENOMIC DNA]</scope>
    <source>
        <strain evidence="2 3">F9</strain>
    </source>
</reference>
<accession>A0A2L0S4A5</accession>
<sequence>MSTADDDANAERRWRDGELESVKWLRERHRDEVELGSSTSLSTDEYGELLAYMQLLRDWPQSSKFPVQKYRPKKPSWIAVQTQ</sequence>
<dbReference type="EMBL" id="CP018049">
    <property type="protein sequence ID" value="AUZ49076.1"/>
    <property type="molecule type" value="Genomic_DNA"/>
</dbReference>
<dbReference type="KEGG" id="poi:BOP93_15175"/>
<protein>
    <recommendedName>
        <fullName evidence="1">Phage tail assembly chaperone-like domain-containing protein</fullName>
    </recommendedName>
</protein>
<feature type="domain" description="Phage tail assembly chaperone-like" evidence="1">
    <location>
        <begin position="9"/>
        <end position="75"/>
    </location>
</feature>
<dbReference type="AlphaFoldDB" id="A0A2L0S4A5"/>
<dbReference type="Pfam" id="PF16778">
    <property type="entry name" value="Phage_tail_APC"/>
    <property type="match status" value="1"/>
</dbReference>